<accession>A0A9P8LNT8</accession>
<dbReference type="RefSeq" id="XP_067762311.1">
    <property type="nucleotide sequence ID" value="XM_067909555.1"/>
</dbReference>
<comment type="caution">
    <text evidence="1">The sequence shown here is derived from an EMBL/GenBank/DDBJ whole genome shotgun (WGS) entry which is preliminary data.</text>
</comment>
<name>A0A9P8LNT8_9EUKA</name>
<dbReference type="EMBL" id="AUWU02000006">
    <property type="protein sequence ID" value="KAH0571538.1"/>
    <property type="molecule type" value="Genomic_DNA"/>
</dbReference>
<evidence type="ECO:0000313" key="1">
    <source>
        <dbReference type="EMBL" id="KAH0571538.1"/>
    </source>
</evidence>
<dbReference type="AlphaFoldDB" id="A0A9P8LNT8"/>
<reference evidence="1 2" key="1">
    <citation type="journal article" date="2014" name="PLoS Genet.">
        <title>The Genome of Spironucleus salmonicida Highlights a Fish Pathogen Adapted to Fluctuating Environments.</title>
        <authorList>
            <person name="Xu F."/>
            <person name="Jerlstrom-Hultqvist J."/>
            <person name="Einarsson E."/>
            <person name="Astvaldsson A."/>
            <person name="Svard S.G."/>
            <person name="Andersson J.O."/>
        </authorList>
    </citation>
    <scope>NUCLEOTIDE SEQUENCE [LARGE SCALE GENOMIC DNA]</scope>
    <source>
        <strain evidence="1 2">ATCC 50377</strain>
    </source>
</reference>
<proteinExistence type="predicted"/>
<protein>
    <submittedName>
        <fullName evidence="1">Uncharacterized protein</fullName>
    </submittedName>
</protein>
<organism evidence="1 2">
    <name type="scientific">Spironucleus salmonicida</name>
    <dbReference type="NCBI Taxonomy" id="348837"/>
    <lineage>
        <taxon>Eukaryota</taxon>
        <taxon>Metamonada</taxon>
        <taxon>Diplomonadida</taxon>
        <taxon>Hexamitidae</taxon>
        <taxon>Hexamitinae</taxon>
        <taxon>Spironucleus</taxon>
    </lineage>
</organism>
<dbReference type="GeneID" id="94299749"/>
<sequence>MYPQNIQIEDVILPFSTHLIQFYEKQYPDQNFTASLNTLFKNTTIVLDFAKNNIFSLFISCLQKLNKHDVNALPLIQKQIEMLSNIQMAQFFQISETFMTNDISEVSAKEMAKRIENMDKQEMETIFGPEDDFEEKEMISSCLNIWSE</sequence>
<keyword evidence="2" id="KW-1185">Reference proteome</keyword>
<dbReference type="Proteomes" id="UP000018208">
    <property type="component" value="Unassembled WGS sequence"/>
</dbReference>
<dbReference type="KEGG" id="ssao:94299749"/>
<evidence type="ECO:0000313" key="2">
    <source>
        <dbReference type="Proteomes" id="UP000018208"/>
    </source>
</evidence>
<gene>
    <name evidence="1" type="ORF">SS50377_25726</name>
</gene>